<dbReference type="GO" id="GO:0046961">
    <property type="term" value="F:proton-transporting ATPase activity, rotational mechanism"/>
    <property type="evidence" value="ECO:0007669"/>
    <property type="project" value="InterPro"/>
</dbReference>
<sequence length="102" mass="12022">MDRIIRQILQIDADAQQKLQDAYRRREELISQADKEAAEEAEKLRRHCEEKIEAIRATEQRTAEDEIQQIRENADRQVVALEKEFAAMEPEWLDEIVQSMIG</sequence>
<reference evidence="5" key="2">
    <citation type="journal article" date="2021" name="PeerJ">
        <title>Extensive microbial diversity within the chicken gut microbiome revealed by metagenomics and culture.</title>
        <authorList>
            <person name="Gilroy R."/>
            <person name="Ravi A."/>
            <person name="Getino M."/>
            <person name="Pursley I."/>
            <person name="Horton D.L."/>
            <person name="Alikhan N.F."/>
            <person name="Baker D."/>
            <person name="Gharbi K."/>
            <person name="Hall N."/>
            <person name="Watson M."/>
            <person name="Adriaenssens E.M."/>
            <person name="Foster-Nyarko E."/>
            <person name="Jarju S."/>
            <person name="Secka A."/>
            <person name="Antonio M."/>
            <person name="Oren A."/>
            <person name="Chaudhuri R.R."/>
            <person name="La Ragione R."/>
            <person name="Hildebrand F."/>
            <person name="Pallen M.J."/>
        </authorList>
    </citation>
    <scope>NUCLEOTIDE SEQUENCE</scope>
    <source>
        <strain evidence="5">CHK199-13235</strain>
    </source>
</reference>
<keyword evidence="1" id="KW-0813">Transport</keyword>
<dbReference type="InterPro" id="IPR005124">
    <property type="entry name" value="V-ATPase_G"/>
</dbReference>
<dbReference type="Gene3D" id="1.20.5.2950">
    <property type="match status" value="1"/>
</dbReference>
<dbReference type="Proteomes" id="UP000824002">
    <property type="component" value="Unassembled WGS sequence"/>
</dbReference>
<evidence type="ECO:0000256" key="2">
    <source>
        <dbReference type="ARBA" id="ARBA00022781"/>
    </source>
</evidence>
<evidence type="ECO:0000256" key="1">
    <source>
        <dbReference type="ARBA" id="ARBA00022448"/>
    </source>
</evidence>
<evidence type="ECO:0000256" key="3">
    <source>
        <dbReference type="ARBA" id="ARBA00023065"/>
    </source>
</evidence>
<comment type="caution">
    <text evidence="5">The sequence shown here is derived from an EMBL/GenBank/DDBJ whole genome shotgun (WGS) entry which is preliminary data.</text>
</comment>
<keyword evidence="3" id="KW-0406">Ion transport</keyword>
<protein>
    <recommendedName>
        <fullName evidence="7">ATPase</fullName>
    </recommendedName>
</protein>
<keyword evidence="4" id="KW-0175">Coiled coil</keyword>
<accession>A0A9D1FPD7</accession>
<organism evidence="5 6">
    <name type="scientific">Candidatus Merdivicinus excrementipullorum</name>
    <dbReference type="NCBI Taxonomy" id="2840867"/>
    <lineage>
        <taxon>Bacteria</taxon>
        <taxon>Bacillati</taxon>
        <taxon>Bacillota</taxon>
        <taxon>Clostridia</taxon>
        <taxon>Eubacteriales</taxon>
        <taxon>Oscillospiraceae</taxon>
        <taxon>Oscillospiraceae incertae sedis</taxon>
        <taxon>Candidatus Merdivicinus</taxon>
    </lineage>
</organism>
<proteinExistence type="predicted"/>
<gene>
    <name evidence="5" type="ORF">IAB51_11655</name>
</gene>
<evidence type="ECO:0000313" key="6">
    <source>
        <dbReference type="Proteomes" id="UP000824002"/>
    </source>
</evidence>
<name>A0A9D1FPD7_9FIRM</name>
<keyword evidence="2" id="KW-0375">Hydrogen ion transport</keyword>
<evidence type="ECO:0000256" key="4">
    <source>
        <dbReference type="SAM" id="Coils"/>
    </source>
</evidence>
<feature type="coiled-coil region" evidence="4">
    <location>
        <begin position="19"/>
        <end position="84"/>
    </location>
</feature>
<evidence type="ECO:0000313" key="5">
    <source>
        <dbReference type="EMBL" id="HIS77443.1"/>
    </source>
</evidence>
<reference evidence="5" key="1">
    <citation type="submission" date="2020-10" db="EMBL/GenBank/DDBJ databases">
        <authorList>
            <person name="Gilroy R."/>
        </authorList>
    </citation>
    <scope>NUCLEOTIDE SEQUENCE</scope>
    <source>
        <strain evidence="5">CHK199-13235</strain>
    </source>
</reference>
<dbReference type="GO" id="GO:0016471">
    <property type="term" value="C:vacuolar proton-transporting V-type ATPase complex"/>
    <property type="evidence" value="ECO:0007669"/>
    <property type="project" value="InterPro"/>
</dbReference>
<evidence type="ECO:0008006" key="7">
    <source>
        <dbReference type="Google" id="ProtNLM"/>
    </source>
</evidence>
<dbReference type="EMBL" id="DVJP01000076">
    <property type="protein sequence ID" value="HIS77443.1"/>
    <property type="molecule type" value="Genomic_DNA"/>
</dbReference>
<dbReference type="Pfam" id="PF03179">
    <property type="entry name" value="V-ATPase_G"/>
    <property type="match status" value="1"/>
</dbReference>
<dbReference type="AlphaFoldDB" id="A0A9D1FPD7"/>